<evidence type="ECO:0000256" key="2">
    <source>
        <dbReference type="PIRSR" id="PIRSR601461-1"/>
    </source>
</evidence>
<dbReference type="GO" id="GO:0004190">
    <property type="term" value="F:aspartic-type endopeptidase activity"/>
    <property type="evidence" value="ECO:0007669"/>
    <property type="project" value="InterPro"/>
</dbReference>
<feature type="chain" id="PRO_5003797619" description="Peptidase A1 domain-containing protein" evidence="4">
    <location>
        <begin position="20"/>
        <end position="551"/>
    </location>
</feature>
<dbReference type="GO" id="GO:0006508">
    <property type="term" value="P:proteolysis"/>
    <property type="evidence" value="ECO:0007669"/>
    <property type="project" value="InterPro"/>
</dbReference>
<evidence type="ECO:0000313" key="6">
    <source>
        <dbReference type="EMBL" id="CCL98181.1"/>
    </source>
</evidence>
<sequence length="551" mass="59273">MRLVLLLSLSSFFLVSTNALRFPLTRRAPPPSPRSSTVSVNQNYSSNFGFTDDDMVGYSVTIYVQGQPFQVRVDTGSADLWIDTTNVTLPGLTDTGTNATISYVDTTEASGPITLANVTLGDFTVTSQALISAYVANASDLGFSTGLLGVGPPFASQIVVELAGTSFQRSSAPFMSNLFHQNPNDVPFVTFLLSRSFELISEGGAMTIGELVEGYTDVVDQPKLPVISNASWQVFMDGVYVNGELFTGHGVSTGLSSAFQQPKAGQTTMILDTGSTLGSAPSYYVDAMYKNVPGAQWSDEWMTYQVSCDTKINISMALGGQEYPMNPIDATWINVNDDGSFDCFGAFSYSAADADSDWILGDTFMHNVYSVFYYGGNFTGTGNADSYLQVLSITNKDEAWAEFDWLNVQRIVQQELAAYIATPTSEVASQTATYALTSVPSTSTPQTTSTAATNKDSEALAADVAGTPSASTAPLSDDWSELLRNSYIIIGLLGAVLLLLVGVLIKLVLSARNGRYKQVPTVVPPMHFEKPYEPESEAFTTPYDDLARPLP</sequence>
<dbReference type="InterPro" id="IPR001461">
    <property type="entry name" value="Aspartic_peptidase_A1"/>
</dbReference>
<dbReference type="PRINTS" id="PR00792">
    <property type="entry name" value="PEPSIN"/>
</dbReference>
<dbReference type="PANTHER" id="PTHR47966:SF57">
    <property type="entry name" value="PEPTIDASE A1 DOMAIN-CONTAINING PROTEIN"/>
    <property type="match status" value="1"/>
</dbReference>
<evidence type="ECO:0000256" key="3">
    <source>
        <dbReference type="SAM" id="Phobius"/>
    </source>
</evidence>
<dbReference type="RefSeq" id="XP_012177464.1">
    <property type="nucleotide sequence ID" value="XM_012322074.1"/>
</dbReference>
<dbReference type="Proteomes" id="UP000006352">
    <property type="component" value="Unassembled WGS sequence"/>
</dbReference>
<keyword evidence="3" id="KW-0472">Membrane</keyword>
<keyword evidence="7" id="KW-1185">Reference proteome</keyword>
<protein>
    <recommendedName>
        <fullName evidence="5">Peptidase A1 domain-containing protein</fullName>
    </recommendedName>
</protein>
<dbReference type="PROSITE" id="PS51767">
    <property type="entry name" value="PEPTIDASE_A1"/>
    <property type="match status" value="1"/>
</dbReference>
<organism evidence="6 7">
    <name type="scientific">Fibroporia radiculosa</name>
    <dbReference type="NCBI Taxonomy" id="599839"/>
    <lineage>
        <taxon>Eukaryota</taxon>
        <taxon>Fungi</taxon>
        <taxon>Dikarya</taxon>
        <taxon>Basidiomycota</taxon>
        <taxon>Agaricomycotina</taxon>
        <taxon>Agaricomycetes</taxon>
        <taxon>Polyporales</taxon>
        <taxon>Fibroporiaceae</taxon>
        <taxon>Fibroporia</taxon>
    </lineage>
</organism>
<feature type="transmembrane region" description="Helical" evidence="3">
    <location>
        <begin position="487"/>
        <end position="509"/>
    </location>
</feature>
<dbReference type="InterPro" id="IPR033121">
    <property type="entry name" value="PEPTIDASE_A1"/>
</dbReference>
<dbReference type="HOGENOM" id="CLU_013253_8_2_1"/>
<dbReference type="Gene3D" id="2.40.70.10">
    <property type="entry name" value="Acid Proteases"/>
    <property type="match status" value="2"/>
</dbReference>
<feature type="signal peptide" evidence="4">
    <location>
        <begin position="1"/>
        <end position="19"/>
    </location>
</feature>
<keyword evidence="4" id="KW-0732">Signal</keyword>
<reference evidence="6 7" key="1">
    <citation type="journal article" date="2012" name="Appl. Environ. Microbiol.">
        <title>Short-read sequencing for genomic analysis of the brown rot fungus Fibroporia radiculosa.</title>
        <authorList>
            <person name="Tang J.D."/>
            <person name="Perkins A.D."/>
            <person name="Sonstegard T.S."/>
            <person name="Schroeder S.G."/>
            <person name="Burgess S.C."/>
            <person name="Diehl S.V."/>
        </authorList>
    </citation>
    <scope>NUCLEOTIDE SEQUENCE [LARGE SCALE GENOMIC DNA]</scope>
    <source>
        <strain evidence="6 7">TFFH 294</strain>
    </source>
</reference>
<dbReference type="Pfam" id="PF00026">
    <property type="entry name" value="Asp"/>
    <property type="match status" value="1"/>
</dbReference>
<feature type="active site" evidence="2">
    <location>
        <position position="74"/>
    </location>
</feature>
<keyword evidence="3" id="KW-1133">Transmembrane helix</keyword>
<gene>
    <name evidence="6" type="ORF">FIBRA_00175</name>
</gene>
<dbReference type="InterPro" id="IPR034164">
    <property type="entry name" value="Pepsin-like_dom"/>
</dbReference>
<dbReference type="SUPFAM" id="SSF50630">
    <property type="entry name" value="Acid proteases"/>
    <property type="match status" value="1"/>
</dbReference>
<dbReference type="EMBL" id="HE796870">
    <property type="protein sequence ID" value="CCL98181.1"/>
    <property type="molecule type" value="Genomic_DNA"/>
</dbReference>
<feature type="active site" evidence="2">
    <location>
        <position position="272"/>
    </location>
</feature>
<evidence type="ECO:0000256" key="1">
    <source>
        <dbReference type="ARBA" id="ARBA00007447"/>
    </source>
</evidence>
<evidence type="ECO:0000313" key="7">
    <source>
        <dbReference type="Proteomes" id="UP000006352"/>
    </source>
</evidence>
<proteinExistence type="inferred from homology"/>
<evidence type="ECO:0000256" key="4">
    <source>
        <dbReference type="SAM" id="SignalP"/>
    </source>
</evidence>
<name>J7SBW7_9APHY</name>
<feature type="domain" description="Peptidase A1" evidence="5">
    <location>
        <begin position="58"/>
        <end position="382"/>
    </location>
</feature>
<keyword evidence="3" id="KW-0812">Transmembrane</keyword>
<dbReference type="CDD" id="cd05471">
    <property type="entry name" value="pepsin_like"/>
    <property type="match status" value="1"/>
</dbReference>
<evidence type="ECO:0000259" key="5">
    <source>
        <dbReference type="PROSITE" id="PS51767"/>
    </source>
</evidence>
<dbReference type="AlphaFoldDB" id="J7SBW7"/>
<dbReference type="OrthoDB" id="771136at2759"/>
<accession>J7SBW7</accession>
<comment type="similarity">
    <text evidence="1">Belongs to the peptidase A1 family.</text>
</comment>
<dbReference type="PANTHER" id="PTHR47966">
    <property type="entry name" value="BETA-SITE APP-CLEAVING ENZYME, ISOFORM A-RELATED"/>
    <property type="match status" value="1"/>
</dbReference>
<dbReference type="InParanoid" id="J7SBW7"/>
<dbReference type="STRING" id="599839.J7SBW7"/>
<dbReference type="InterPro" id="IPR021109">
    <property type="entry name" value="Peptidase_aspartic_dom_sf"/>
</dbReference>
<dbReference type="GeneID" id="24093092"/>